<organism evidence="2 3">
    <name type="scientific">Paralvinella palmiformis</name>
    <dbReference type="NCBI Taxonomy" id="53620"/>
    <lineage>
        <taxon>Eukaryota</taxon>
        <taxon>Metazoa</taxon>
        <taxon>Spiralia</taxon>
        <taxon>Lophotrochozoa</taxon>
        <taxon>Annelida</taxon>
        <taxon>Polychaeta</taxon>
        <taxon>Sedentaria</taxon>
        <taxon>Canalipalpata</taxon>
        <taxon>Terebellida</taxon>
        <taxon>Terebelliformia</taxon>
        <taxon>Alvinellidae</taxon>
        <taxon>Paralvinella</taxon>
    </lineage>
</organism>
<dbReference type="EMBL" id="JAODUP010001857">
    <property type="protein sequence ID" value="KAK2139327.1"/>
    <property type="molecule type" value="Genomic_DNA"/>
</dbReference>
<evidence type="ECO:0000313" key="2">
    <source>
        <dbReference type="EMBL" id="KAK2139327.1"/>
    </source>
</evidence>
<evidence type="ECO:0000313" key="3">
    <source>
        <dbReference type="Proteomes" id="UP001208570"/>
    </source>
</evidence>
<proteinExistence type="predicted"/>
<dbReference type="AlphaFoldDB" id="A0AAD9MLK2"/>
<comment type="caution">
    <text evidence="2">The sequence shown here is derived from an EMBL/GenBank/DDBJ whole genome shotgun (WGS) entry which is preliminary data.</text>
</comment>
<gene>
    <name evidence="2" type="ORF">LSH36_1862g00023</name>
</gene>
<feature type="chain" id="PRO_5042001514" evidence="1">
    <location>
        <begin position="22"/>
        <end position="77"/>
    </location>
</feature>
<sequence>MVAKALLVVIVLVACVAMATAWPYDRYGGYHPDYHRGGYDHGYGNPYGQYGGYHNQRYGGGYGYQPSGYGGYNPYGY</sequence>
<feature type="signal peptide" evidence="1">
    <location>
        <begin position="1"/>
        <end position="21"/>
    </location>
</feature>
<accession>A0AAD9MLK2</accession>
<dbReference type="Pfam" id="PF11752">
    <property type="entry name" value="DUF3309"/>
    <property type="match status" value="1"/>
</dbReference>
<keyword evidence="1" id="KW-0732">Signal</keyword>
<keyword evidence="3" id="KW-1185">Reference proteome</keyword>
<dbReference type="InterPro" id="IPR021738">
    <property type="entry name" value="DUF3309"/>
</dbReference>
<name>A0AAD9MLK2_9ANNE</name>
<protein>
    <submittedName>
        <fullName evidence="2">Uncharacterized protein</fullName>
    </submittedName>
</protein>
<dbReference type="Proteomes" id="UP001208570">
    <property type="component" value="Unassembled WGS sequence"/>
</dbReference>
<reference evidence="2" key="1">
    <citation type="journal article" date="2023" name="Mol. Biol. Evol.">
        <title>Third-Generation Sequencing Reveals the Adaptive Role of the Epigenome in Three Deep-Sea Polychaetes.</title>
        <authorList>
            <person name="Perez M."/>
            <person name="Aroh O."/>
            <person name="Sun Y."/>
            <person name="Lan Y."/>
            <person name="Juniper S.K."/>
            <person name="Young C.R."/>
            <person name="Angers B."/>
            <person name="Qian P.Y."/>
        </authorList>
    </citation>
    <scope>NUCLEOTIDE SEQUENCE</scope>
    <source>
        <strain evidence="2">P08H-3</strain>
    </source>
</reference>
<evidence type="ECO:0000256" key="1">
    <source>
        <dbReference type="SAM" id="SignalP"/>
    </source>
</evidence>
<dbReference type="PROSITE" id="PS51257">
    <property type="entry name" value="PROKAR_LIPOPROTEIN"/>
    <property type="match status" value="1"/>
</dbReference>